<evidence type="ECO:0000313" key="1">
    <source>
        <dbReference type="EMBL" id="KAJ7025205.1"/>
    </source>
</evidence>
<name>A0AAD6WUE5_9AGAR</name>
<keyword evidence="2" id="KW-1185">Reference proteome</keyword>
<reference evidence="1" key="1">
    <citation type="submission" date="2023-03" db="EMBL/GenBank/DDBJ databases">
        <title>Massive genome expansion in bonnet fungi (Mycena s.s.) driven by repeated elements and novel gene families across ecological guilds.</title>
        <authorList>
            <consortium name="Lawrence Berkeley National Laboratory"/>
            <person name="Harder C.B."/>
            <person name="Miyauchi S."/>
            <person name="Viragh M."/>
            <person name="Kuo A."/>
            <person name="Thoen E."/>
            <person name="Andreopoulos B."/>
            <person name="Lu D."/>
            <person name="Skrede I."/>
            <person name="Drula E."/>
            <person name="Henrissat B."/>
            <person name="Morin E."/>
            <person name="Kohler A."/>
            <person name="Barry K."/>
            <person name="LaButti K."/>
            <person name="Morin E."/>
            <person name="Salamov A."/>
            <person name="Lipzen A."/>
            <person name="Mereny Z."/>
            <person name="Hegedus B."/>
            <person name="Baldrian P."/>
            <person name="Stursova M."/>
            <person name="Weitz H."/>
            <person name="Taylor A."/>
            <person name="Grigoriev I.V."/>
            <person name="Nagy L.G."/>
            <person name="Martin F."/>
            <person name="Kauserud H."/>
        </authorList>
    </citation>
    <scope>NUCLEOTIDE SEQUENCE</scope>
    <source>
        <strain evidence="1">CBHHK200</strain>
    </source>
</reference>
<accession>A0AAD6WUE5</accession>
<comment type="caution">
    <text evidence="1">The sequence shown here is derived from an EMBL/GenBank/DDBJ whole genome shotgun (WGS) entry which is preliminary data.</text>
</comment>
<feature type="non-terminal residue" evidence="1">
    <location>
        <position position="199"/>
    </location>
</feature>
<dbReference type="AlphaFoldDB" id="A0AAD6WUE5"/>
<evidence type="ECO:0000313" key="2">
    <source>
        <dbReference type="Proteomes" id="UP001218188"/>
    </source>
</evidence>
<sequence length="199" mass="21607">VSSCPGPPTSCHFFHASRTFPQVHPRPTHEPAQNHQLRSSLDRLFLLPRGVLLAPASHARWIQASRLLWHSLCPLANHPRTPPSTAYVVSRTSSPPLSMQRTPHTVSVAREQHDCPSAEQCITTAGRTEGACVCLRAHAIFVGGAVDAGTYGGVCQLRDGARARGSIWSVSRTPFSLVFFVLRARRAGRFLLANGASCL</sequence>
<proteinExistence type="predicted"/>
<feature type="non-terminal residue" evidence="1">
    <location>
        <position position="1"/>
    </location>
</feature>
<dbReference type="EMBL" id="JARJCM010000157">
    <property type="protein sequence ID" value="KAJ7025205.1"/>
    <property type="molecule type" value="Genomic_DNA"/>
</dbReference>
<gene>
    <name evidence="1" type="ORF">C8F04DRAFT_1129229</name>
</gene>
<protein>
    <submittedName>
        <fullName evidence="1">Uncharacterized protein</fullName>
    </submittedName>
</protein>
<dbReference type="Proteomes" id="UP001218188">
    <property type="component" value="Unassembled WGS sequence"/>
</dbReference>
<organism evidence="1 2">
    <name type="scientific">Mycena alexandri</name>
    <dbReference type="NCBI Taxonomy" id="1745969"/>
    <lineage>
        <taxon>Eukaryota</taxon>
        <taxon>Fungi</taxon>
        <taxon>Dikarya</taxon>
        <taxon>Basidiomycota</taxon>
        <taxon>Agaricomycotina</taxon>
        <taxon>Agaricomycetes</taxon>
        <taxon>Agaricomycetidae</taxon>
        <taxon>Agaricales</taxon>
        <taxon>Marasmiineae</taxon>
        <taxon>Mycenaceae</taxon>
        <taxon>Mycena</taxon>
    </lineage>
</organism>